<dbReference type="InterPro" id="IPR050881">
    <property type="entry name" value="LL-DAP_aminotransferase"/>
</dbReference>
<accession>A0A2T0X1E5</accession>
<dbReference type="InterPro" id="IPR015421">
    <property type="entry name" value="PyrdxlP-dep_Trfase_major"/>
</dbReference>
<keyword evidence="6" id="KW-1185">Reference proteome</keyword>
<keyword evidence="3 5" id="KW-0808">Transferase</keyword>
<dbReference type="EMBL" id="PVTT01000002">
    <property type="protein sequence ID" value="PRY92768.1"/>
    <property type="molecule type" value="Genomic_DNA"/>
</dbReference>
<keyword evidence="2 5" id="KW-0032">Aminotransferase</keyword>
<name>A0A2T0X1E5_9RHOB</name>
<reference evidence="5 6" key="1">
    <citation type="submission" date="2018-03" db="EMBL/GenBank/DDBJ databases">
        <title>Genomic Encyclopedia of Archaeal and Bacterial Type Strains, Phase II (KMG-II): from individual species to whole genera.</title>
        <authorList>
            <person name="Goeker M."/>
        </authorList>
    </citation>
    <scope>NUCLEOTIDE SEQUENCE [LARGE SCALE GENOMIC DNA]</scope>
    <source>
        <strain evidence="5 6">DSM 29318</strain>
    </source>
</reference>
<dbReference type="SUPFAM" id="SSF53383">
    <property type="entry name" value="PLP-dependent transferases"/>
    <property type="match status" value="1"/>
</dbReference>
<dbReference type="OrthoDB" id="9813612at2"/>
<organism evidence="5 6">
    <name type="scientific">Hasllibacter halocynthiae</name>
    <dbReference type="NCBI Taxonomy" id="595589"/>
    <lineage>
        <taxon>Bacteria</taxon>
        <taxon>Pseudomonadati</taxon>
        <taxon>Pseudomonadota</taxon>
        <taxon>Alphaproteobacteria</taxon>
        <taxon>Rhodobacterales</taxon>
        <taxon>Roseobacteraceae</taxon>
        <taxon>Hasllibacter</taxon>
    </lineage>
</organism>
<dbReference type="InterPro" id="IPR015422">
    <property type="entry name" value="PyrdxlP-dep_Trfase_small"/>
</dbReference>
<protein>
    <submittedName>
        <fullName evidence="5">Aspartate/methionine/tyrosine aminotransferase</fullName>
    </submittedName>
</protein>
<dbReference type="CDD" id="cd00609">
    <property type="entry name" value="AAT_like"/>
    <property type="match status" value="1"/>
</dbReference>
<dbReference type="GO" id="GO:0030170">
    <property type="term" value="F:pyridoxal phosphate binding"/>
    <property type="evidence" value="ECO:0007669"/>
    <property type="project" value="InterPro"/>
</dbReference>
<evidence type="ECO:0000256" key="2">
    <source>
        <dbReference type="ARBA" id="ARBA00022576"/>
    </source>
</evidence>
<gene>
    <name evidence="5" type="ORF">BCF33_1622</name>
</gene>
<comment type="cofactor">
    <cofactor evidence="1">
        <name>pyridoxal 5'-phosphate</name>
        <dbReference type="ChEBI" id="CHEBI:597326"/>
    </cofactor>
</comment>
<proteinExistence type="predicted"/>
<evidence type="ECO:0000313" key="6">
    <source>
        <dbReference type="Proteomes" id="UP000238801"/>
    </source>
</evidence>
<comment type="caution">
    <text evidence="5">The sequence shown here is derived from an EMBL/GenBank/DDBJ whole genome shotgun (WGS) entry which is preliminary data.</text>
</comment>
<evidence type="ECO:0000256" key="3">
    <source>
        <dbReference type="ARBA" id="ARBA00022679"/>
    </source>
</evidence>
<dbReference type="AlphaFoldDB" id="A0A2T0X1E5"/>
<dbReference type="Pfam" id="PF00155">
    <property type="entry name" value="Aminotran_1_2"/>
    <property type="match status" value="1"/>
</dbReference>
<evidence type="ECO:0000259" key="4">
    <source>
        <dbReference type="Pfam" id="PF00155"/>
    </source>
</evidence>
<dbReference type="InterPro" id="IPR004839">
    <property type="entry name" value="Aminotransferase_I/II_large"/>
</dbReference>
<dbReference type="GO" id="GO:0008483">
    <property type="term" value="F:transaminase activity"/>
    <property type="evidence" value="ECO:0007669"/>
    <property type="project" value="UniProtKB-KW"/>
</dbReference>
<dbReference type="InterPro" id="IPR015424">
    <property type="entry name" value="PyrdxlP-dep_Trfase"/>
</dbReference>
<evidence type="ECO:0000256" key="1">
    <source>
        <dbReference type="ARBA" id="ARBA00001933"/>
    </source>
</evidence>
<sequence length="388" mass="41783">MDYPERFENLPAYAFPRLRALLDGIEPGRDPVAMSIGEPRHASPDWVGPMLAEKAAGFAKYPPNPGPPALLDAVAAWIARRYGAEVGTDRLMALNGSREGLFAVSMALVPERKAGAAPTVLVPNPFYQVYAVGALAAAAEPVFLPCTEGTGNLPDLDAIPRDALDRCALFFLCSPSNPQGAVAPMGYLRRLAALAERHDFRVVCDECYSEIWRDAPPPGILQAGADPERVVAIHSLSKRSNLPGLRSGFAVAGPETMRRLRRLRDYAGAPLPGPIAEVSARLWGDEAHVEASRARYQAKFALADRIMEGIARSPEGGFFLWLPVPGGDAEAAVRRLWAEEGVLGLPGNFLAREAGGETPGRGHVRLALVAGEDELEDGLGRVRRCLWK</sequence>
<dbReference type="RefSeq" id="WP_106160437.1">
    <property type="nucleotide sequence ID" value="NZ_PVTT01000002.1"/>
</dbReference>
<evidence type="ECO:0000313" key="5">
    <source>
        <dbReference type="EMBL" id="PRY92768.1"/>
    </source>
</evidence>
<dbReference type="Gene3D" id="3.40.640.10">
    <property type="entry name" value="Type I PLP-dependent aspartate aminotransferase-like (Major domain)"/>
    <property type="match status" value="1"/>
</dbReference>
<dbReference type="PANTHER" id="PTHR42832">
    <property type="entry name" value="AMINO ACID AMINOTRANSFERASE"/>
    <property type="match status" value="1"/>
</dbReference>
<dbReference type="Gene3D" id="3.90.1150.10">
    <property type="entry name" value="Aspartate Aminotransferase, domain 1"/>
    <property type="match status" value="1"/>
</dbReference>
<feature type="domain" description="Aminotransferase class I/classII large" evidence="4">
    <location>
        <begin position="32"/>
        <end position="368"/>
    </location>
</feature>
<dbReference type="PANTHER" id="PTHR42832:SF3">
    <property type="entry name" value="L-GLUTAMINE--4-(METHYLSULFANYL)-2-OXOBUTANOATE AMINOTRANSFERASE"/>
    <property type="match status" value="1"/>
</dbReference>
<dbReference type="Proteomes" id="UP000238801">
    <property type="component" value="Unassembled WGS sequence"/>
</dbReference>